<protein>
    <submittedName>
        <fullName evidence="3">Uncharacterized protein</fullName>
    </submittedName>
</protein>
<dbReference type="Proteomes" id="UP001295684">
    <property type="component" value="Unassembled WGS sequence"/>
</dbReference>
<keyword evidence="4" id="KW-1185">Reference proteome</keyword>
<reference evidence="3" key="1">
    <citation type="submission" date="2023-07" db="EMBL/GenBank/DDBJ databases">
        <authorList>
            <consortium name="AG Swart"/>
            <person name="Singh M."/>
            <person name="Singh A."/>
            <person name="Seah K."/>
            <person name="Emmerich C."/>
        </authorList>
    </citation>
    <scope>NUCLEOTIDE SEQUENCE</scope>
    <source>
        <strain evidence="3">DP1</strain>
    </source>
</reference>
<evidence type="ECO:0000256" key="2">
    <source>
        <dbReference type="SAM" id="Phobius"/>
    </source>
</evidence>
<accession>A0AAD1XRZ6</accession>
<feature type="compositionally biased region" description="Polar residues" evidence="1">
    <location>
        <begin position="156"/>
        <end position="170"/>
    </location>
</feature>
<evidence type="ECO:0000256" key="1">
    <source>
        <dbReference type="SAM" id="MobiDB-lite"/>
    </source>
</evidence>
<organism evidence="3 4">
    <name type="scientific">Euplotes crassus</name>
    <dbReference type="NCBI Taxonomy" id="5936"/>
    <lineage>
        <taxon>Eukaryota</taxon>
        <taxon>Sar</taxon>
        <taxon>Alveolata</taxon>
        <taxon>Ciliophora</taxon>
        <taxon>Intramacronucleata</taxon>
        <taxon>Spirotrichea</taxon>
        <taxon>Hypotrichia</taxon>
        <taxon>Euplotida</taxon>
        <taxon>Euplotidae</taxon>
        <taxon>Moneuplotes</taxon>
    </lineage>
</organism>
<proteinExistence type="predicted"/>
<name>A0AAD1XRZ6_EUPCR</name>
<feature type="transmembrane region" description="Helical" evidence="2">
    <location>
        <begin position="101"/>
        <end position="119"/>
    </location>
</feature>
<keyword evidence="2" id="KW-0812">Transmembrane</keyword>
<gene>
    <name evidence="3" type="ORF">ECRASSUSDP1_LOCUS19526</name>
</gene>
<feature type="region of interest" description="Disordered" evidence="1">
    <location>
        <begin position="152"/>
        <end position="181"/>
    </location>
</feature>
<evidence type="ECO:0000313" key="3">
    <source>
        <dbReference type="EMBL" id="CAI2378131.1"/>
    </source>
</evidence>
<keyword evidence="2" id="KW-1133">Transmembrane helix</keyword>
<sequence>MLSREDNILEAKKEYGGIMTVKEIIKYSVIGGVIGKVFFHNHGGRHHYGWGRHKKEWTEAAKKHGREDWKKFEKEFMDKAKMTEEQFMKYRKQFRYPRRTPGFKGVGIMMLVGAVYGFFSSSHYYIGSKYGVDPKELHSQYNQCWQHKRSPMSYPVSENPSYDQISQPSNLEDLKPNPSIQ</sequence>
<evidence type="ECO:0000313" key="4">
    <source>
        <dbReference type="Proteomes" id="UP001295684"/>
    </source>
</evidence>
<comment type="caution">
    <text evidence="3">The sequence shown here is derived from an EMBL/GenBank/DDBJ whole genome shotgun (WGS) entry which is preliminary data.</text>
</comment>
<dbReference type="AlphaFoldDB" id="A0AAD1XRZ6"/>
<dbReference type="EMBL" id="CAMPGE010019823">
    <property type="protein sequence ID" value="CAI2378131.1"/>
    <property type="molecule type" value="Genomic_DNA"/>
</dbReference>
<keyword evidence="2" id="KW-0472">Membrane</keyword>